<dbReference type="PANTHER" id="PTHR10174:SF222">
    <property type="entry name" value="GH10083P-RELATED"/>
    <property type="match status" value="1"/>
</dbReference>
<dbReference type="Pfam" id="PF00650">
    <property type="entry name" value="CRAL_TRIO"/>
    <property type="match status" value="1"/>
</dbReference>
<name>A0A9N9WV88_9DIPT</name>
<dbReference type="Gene3D" id="1.20.5.1200">
    <property type="entry name" value="Alpha-tocopherol transfer"/>
    <property type="match status" value="1"/>
</dbReference>
<sequence length="283" mass="33141">MSSKVILSDYEMDEKVQEFRKWISLQSHLPQNIEKMLLLRYLKTYNFNLDRAKKLLEYSLDIRANNQHIFTGRDPLSPEIAGMLNSIEIVPMLKATPENYKVSILRLIDYNSTNFVFNDVIKTFFMFADLRLVSPDPNPELADGEIPIFDMKGMTIWHLFRINFSTLRLYFKYVQEAHPVRVTQCHIINCTPLLTKIMSLIRPLLKPEVAARLQFHSPDTDTLFKSIPKEVLPIEYGGTSGSIRDMKEYWMKKLIERRNYLKNDSNWIVGKVDSNNNAELEKE</sequence>
<dbReference type="PROSITE" id="PS50191">
    <property type="entry name" value="CRAL_TRIO"/>
    <property type="match status" value="1"/>
</dbReference>
<protein>
    <recommendedName>
        <fullName evidence="1">CRAL-TRIO domain-containing protein</fullName>
    </recommendedName>
</protein>
<evidence type="ECO:0000259" key="1">
    <source>
        <dbReference type="PROSITE" id="PS50191"/>
    </source>
</evidence>
<dbReference type="PRINTS" id="PR00180">
    <property type="entry name" value="CRETINALDHBP"/>
</dbReference>
<gene>
    <name evidence="2" type="ORF">CHIRRI_LOCUS8178</name>
</gene>
<dbReference type="Gene3D" id="1.10.8.20">
    <property type="entry name" value="N-terminal domain of phosphatidylinositol transfer protein sec14p"/>
    <property type="match status" value="1"/>
</dbReference>
<evidence type="ECO:0000313" key="2">
    <source>
        <dbReference type="EMBL" id="CAG9805304.1"/>
    </source>
</evidence>
<dbReference type="AlphaFoldDB" id="A0A9N9WV88"/>
<dbReference type="InterPro" id="IPR036865">
    <property type="entry name" value="CRAL-TRIO_dom_sf"/>
</dbReference>
<organism evidence="2 3">
    <name type="scientific">Chironomus riparius</name>
    <dbReference type="NCBI Taxonomy" id="315576"/>
    <lineage>
        <taxon>Eukaryota</taxon>
        <taxon>Metazoa</taxon>
        <taxon>Ecdysozoa</taxon>
        <taxon>Arthropoda</taxon>
        <taxon>Hexapoda</taxon>
        <taxon>Insecta</taxon>
        <taxon>Pterygota</taxon>
        <taxon>Neoptera</taxon>
        <taxon>Endopterygota</taxon>
        <taxon>Diptera</taxon>
        <taxon>Nematocera</taxon>
        <taxon>Chironomoidea</taxon>
        <taxon>Chironomidae</taxon>
        <taxon>Chironominae</taxon>
        <taxon>Chironomus</taxon>
    </lineage>
</organism>
<dbReference type="SMART" id="SM00516">
    <property type="entry name" value="SEC14"/>
    <property type="match status" value="1"/>
</dbReference>
<dbReference type="EMBL" id="OU895878">
    <property type="protein sequence ID" value="CAG9805304.1"/>
    <property type="molecule type" value="Genomic_DNA"/>
</dbReference>
<dbReference type="InterPro" id="IPR036273">
    <property type="entry name" value="CRAL/TRIO_N_dom_sf"/>
</dbReference>
<evidence type="ECO:0000313" key="3">
    <source>
        <dbReference type="Proteomes" id="UP001153620"/>
    </source>
</evidence>
<dbReference type="PANTHER" id="PTHR10174">
    <property type="entry name" value="ALPHA-TOCOPHEROL TRANSFER PROTEIN-RELATED"/>
    <property type="match status" value="1"/>
</dbReference>
<accession>A0A9N9WV88</accession>
<keyword evidence="3" id="KW-1185">Reference proteome</keyword>
<dbReference type="Gene3D" id="3.40.525.10">
    <property type="entry name" value="CRAL-TRIO lipid binding domain"/>
    <property type="match status" value="1"/>
</dbReference>
<dbReference type="OrthoDB" id="1434354at2759"/>
<proteinExistence type="predicted"/>
<reference evidence="2" key="2">
    <citation type="submission" date="2022-10" db="EMBL/GenBank/DDBJ databases">
        <authorList>
            <consortium name="ENA_rothamsted_submissions"/>
            <consortium name="culmorum"/>
            <person name="King R."/>
        </authorList>
    </citation>
    <scope>NUCLEOTIDE SEQUENCE</scope>
</reference>
<dbReference type="SUPFAM" id="SSF52087">
    <property type="entry name" value="CRAL/TRIO domain"/>
    <property type="match status" value="1"/>
</dbReference>
<dbReference type="GO" id="GO:1902936">
    <property type="term" value="F:phosphatidylinositol bisphosphate binding"/>
    <property type="evidence" value="ECO:0007669"/>
    <property type="project" value="TreeGrafter"/>
</dbReference>
<dbReference type="Proteomes" id="UP001153620">
    <property type="component" value="Chromosome 2"/>
</dbReference>
<dbReference type="SUPFAM" id="SSF46938">
    <property type="entry name" value="CRAL/TRIO N-terminal domain"/>
    <property type="match status" value="1"/>
</dbReference>
<dbReference type="GO" id="GO:0016020">
    <property type="term" value="C:membrane"/>
    <property type="evidence" value="ECO:0007669"/>
    <property type="project" value="TreeGrafter"/>
</dbReference>
<dbReference type="InterPro" id="IPR001251">
    <property type="entry name" value="CRAL-TRIO_dom"/>
</dbReference>
<reference evidence="2" key="1">
    <citation type="submission" date="2022-01" db="EMBL/GenBank/DDBJ databases">
        <authorList>
            <person name="King R."/>
        </authorList>
    </citation>
    <scope>NUCLEOTIDE SEQUENCE</scope>
</reference>
<dbReference type="CDD" id="cd00170">
    <property type="entry name" value="SEC14"/>
    <property type="match status" value="1"/>
</dbReference>
<feature type="domain" description="CRAL-TRIO" evidence="1">
    <location>
        <begin position="77"/>
        <end position="244"/>
    </location>
</feature>